<dbReference type="AlphaFoldDB" id="A0AAN8VTS6"/>
<comment type="caution">
    <text evidence="3">The sequence shown here is derived from an EMBL/GenBank/DDBJ whole genome shotgun (WGS) entry which is preliminary data.</text>
</comment>
<keyword evidence="1" id="KW-0472">Membrane</keyword>
<evidence type="ECO:0000313" key="3">
    <source>
        <dbReference type="EMBL" id="KAK6935666.1"/>
    </source>
</evidence>
<proteinExistence type="predicted"/>
<dbReference type="EMBL" id="JBAMMX010000007">
    <property type="protein sequence ID" value="KAK6935666.1"/>
    <property type="molecule type" value="Genomic_DNA"/>
</dbReference>
<keyword evidence="1" id="KW-1133">Transmembrane helix</keyword>
<dbReference type="GO" id="GO:0008168">
    <property type="term" value="F:methyltransferase activity"/>
    <property type="evidence" value="ECO:0007669"/>
    <property type="project" value="UniProtKB-KW"/>
</dbReference>
<dbReference type="Pfam" id="PF25276">
    <property type="entry name" value="DUF7870"/>
    <property type="match status" value="2"/>
</dbReference>
<keyword evidence="3" id="KW-0489">Methyltransferase</keyword>
<organism evidence="3 4">
    <name type="scientific">Dillenia turbinata</name>
    <dbReference type="NCBI Taxonomy" id="194707"/>
    <lineage>
        <taxon>Eukaryota</taxon>
        <taxon>Viridiplantae</taxon>
        <taxon>Streptophyta</taxon>
        <taxon>Embryophyta</taxon>
        <taxon>Tracheophyta</taxon>
        <taxon>Spermatophyta</taxon>
        <taxon>Magnoliopsida</taxon>
        <taxon>eudicotyledons</taxon>
        <taxon>Gunneridae</taxon>
        <taxon>Pentapetalae</taxon>
        <taxon>Dilleniales</taxon>
        <taxon>Dilleniaceae</taxon>
        <taxon>Dillenia</taxon>
    </lineage>
</organism>
<dbReference type="InterPro" id="IPR057192">
    <property type="entry name" value="DUF7870"/>
</dbReference>
<name>A0AAN8VTS6_9MAGN</name>
<dbReference type="PANTHER" id="PTHR44843">
    <property type="entry name" value="METHYLTRANSFERASE"/>
    <property type="match status" value="1"/>
</dbReference>
<feature type="domain" description="DUF7870" evidence="2">
    <location>
        <begin position="294"/>
        <end position="374"/>
    </location>
</feature>
<accession>A0AAN8VTS6</accession>
<keyword evidence="3" id="KW-0808">Transferase</keyword>
<feature type="domain" description="DUF7870" evidence="2">
    <location>
        <begin position="410"/>
        <end position="503"/>
    </location>
</feature>
<dbReference type="Gene3D" id="3.40.50.150">
    <property type="entry name" value="Vaccinia Virus protein VP39"/>
    <property type="match status" value="2"/>
</dbReference>
<protein>
    <submittedName>
        <fullName evidence="3">Methyltransferase type 11</fullName>
    </submittedName>
</protein>
<dbReference type="GO" id="GO:0032259">
    <property type="term" value="P:methylation"/>
    <property type="evidence" value="ECO:0007669"/>
    <property type="project" value="UniProtKB-KW"/>
</dbReference>
<keyword evidence="4" id="KW-1185">Reference proteome</keyword>
<sequence length="503" mass="57966">MEHIHRAFSFFFFFFRFRPHNLLHNLLVRILSFCLLISLARFAYVLTIKGGQSCDSCFFSSSSSDNLLFPHYPSSSAFSSDDLSIIAHRPNNNVNYYRSIFQDLVSEGFLSPDSTTLCLDSLNGLDVLALREIGVLDSIGVSKIASPPLVVSRKPSRLPFDDESFDFEFSDVSDLDRSNNPVIFASEAARTLKSGGYFVAHTMAKDTYSLNSFLDLFNCCRFIRSREIDNLDSPVLRVHEIIIKKESVKFGKTQNTNSVRGNYSNKCSVRGYKRELVRLAEPLITEETLKPWITRKRNIKYLSSMVDISFKRRYIYIDVGSRNYGSSIGSWFLKQYPKQNKKFEIYAVEADKVYHEEYRSKKGVTLLPYAAWVRNETLFFEINREPSSRFGVKRRGMGAVQSSMRFVSDADKIQGFDFAHWLQTSVSKNDFVVMKMDVEGTEFHLIPRLLQTGAMCLIDEMFLECHYNRSCPGIRSPKYNKTYSECLDLFWLLRTSGVLVHQW</sequence>
<gene>
    <name evidence="3" type="ORF">RJ641_032696</name>
</gene>
<dbReference type="PANTHER" id="PTHR44843:SF14">
    <property type="entry name" value="METHYLTRANSFERASE TYPE 11 DOMAIN-CONTAINING PROTEIN"/>
    <property type="match status" value="1"/>
</dbReference>
<evidence type="ECO:0000259" key="2">
    <source>
        <dbReference type="Pfam" id="PF25276"/>
    </source>
</evidence>
<dbReference type="Proteomes" id="UP001370490">
    <property type="component" value="Unassembled WGS sequence"/>
</dbReference>
<evidence type="ECO:0000256" key="1">
    <source>
        <dbReference type="SAM" id="Phobius"/>
    </source>
</evidence>
<reference evidence="3 4" key="1">
    <citation type="submission" date="2023-12" db="EMBL/GenBank/DDBJ databases">
        <title>A high-quality genome assembly for Dillenia turbinata (Dilleniales).</title>
        <authorList>
            <person name="Chanderbali A."/>
        </authorList>
    </citation>
    <scope>NUCLEOTIDE SEQUENCE [LARGE SCALE GENOMIC DNA]</scope>
    <source>
        <strain evidence="3">LSX21</strain>
        <tissue evidence="3">Leaf</tissue>
    </source>
</reference>
<evidence type="ECO:0000313" key="4">
    <source>
        <dbReference type="Proteomes" id="UP001370490"/>
    </source>
</evidence>
<dbReference type="SUPFAM" id="SSF53335">
    <property type="entry name" value="S-adenosyl-L-methionine-dependent methyltransferases"/>
    <property type="match status" value="2"/>
</dbReference>
<feature type="transmembrane region" description="Helical" evidence="1">
    <location>
        <begin position="26"/>
        <end position="46"/>
    </location>
</feature>
<keyword evidence="1" id="KW-0812">Transmembrane</keyword>
<dbReference type="InterPro" id="IPR029063">
    <property type="entry name" value="SAM-dependent_MTases_sf"/>
</dbReference>